<dbReference type="CDD" id="cd11056">
    <property type="entry name" value="CYP6-like"/>
    <property type="match status" value="2"/>
</dbReference>
<dbReference type="InterPro" id="IPR017972">
    <property type="entry name" value="Cyt_P450_CS"/>
</dbReference>
<dbReference type="GO" id="GO:0004497">
    <property type="term" value="F:monooxygenase activity"/>
    <property type="evidence" value="ECO:0007669"/>
    <property type="project" value="UniProtKB-KW"/>
</dbReference>
<accession>A0A9C5Z2G5</accession>
<sequence>MIFLITCWLLLSVIALIYIFLTWNYNFWKNRGVNGPKPTLIFGNLPSAITRKRNIMYDIWEIYDAFRDANYFVGIYNNRNPELLILKPELAREVYVTNFKHFHDNEMSRTIDERIDFLFANNPFIATGSKWKERRTELTGGLTAARIKAMFPVTLKTCKHLVCYVQEEIKLASTQGIDAKNLCSRFTADIITDCVMGLESDSFSKTVSPLMGMQDHMVEVSSFHKVIDHFLPKLNKWLKHRFITEKFEHYFHELMENSINLRKSDDKLSTRVDFLNYLLELQAKKNLDLREISAHAMTFLLDGFETTASVLAHTLLMLARYPAKQQKLREEILKSLDETEVFEIVSGLDYLNACIHETLRFFPVVFFMSKRCTQPFEMVNKNGQSLVVPKDLTVIIPHYHIMMDDSVYENAYEYQPERFLLENGGVRKYMDMGAYWGYGDGPRICPGVRFGFIQIKTALIEILRQFSVQVNPKTRSDYKFDEYYFPRLDGGVWLDFQSLSDEIYDGMRPPSPPPPPPPSQCSKETIYYVDLTHSDVALTGLFSGKVHFKNSQNMSLNVIVVIVASAIIFYKFLMWNYSHWRKRGIKGPKPKIIFGNFSNPMKQKRHMSYELQEIYESYKCTENIVGVYAMRTPRLLVISAELVHRIFVNDFKHFHDNEMATAVDEKSVIADNPFVLTGEVWKDRRAEITPALTPNRIKSVFPITEKVCATMLQFIEKQMQMGPKDGINASDLTLRFSSEVVTDCVLGLSGNSFSDQPLEAMNKVTKLFDQSFYFILPILLSNFLPSLRKFLKTGFLSKDSEQYFTDLIGKAIDLRKSGRGEGANESRIDFLDYLLRLQEKKNLSTSRVIAYTMSFLVDGFETTGSAMAHCLLLLGRDAERQEQLRNEIKEKLGSSNDFDIINSLPYLDACIHETLRLFPPFFSTKVCTEAIAYNNKNSHSINIEKGDVVILPLHAIMSDEDYYDNPHLFEPERFLEENGGLKKYKDMGVYYGFGDGPRSCLGMRFALAQIKTGLVNIVRRFKIKVNPKTRADNKYDVNYMLTRLDGGIWLEFENF</sequence>
<keyword evidence="8" id="KW-0256">Endoplasmic reticulum</keyword>
<keyword evidence="15" id="KW-1185">Reference proteome</keyword>
<evidence type="ECO:0000256" key="1">
    <source>
        <dbReference type="ARBA" id="ARBA00001971"/>
    </source>
</evidence>
<dbReference type="PRINTS" id="PR00463">
    <property type="entry name" value="EP450I"/>
</dbReference>
<evidence type="ECO:0000256" key="4">
    <source>
        <dbReference type="ARBA" id="ARBA00004406"/>
    </source>
</evidence>
<evidence type="ECO:0000256" key="8">
    <source>
        <dbReference type="ARBA" id="ARBA00022824"/>
    </source>
</evidence>
<dbReference type="GO" id="GO:0016705">
    <property type="term" value="F:oxidoreductase activity, acting on paired donors, with incorporation or reduction of molecular oxygen"/>
    <property type="evidence" value="ECO:0007669"/>
    <property type="project" value="InterPro"/>
</dbReference>
<comment type="cofactor">
    <cofactor evidence="1">
        <name>heme</name>
        <dbReference type="ChEBI" id="CHEBI:30413"/>
    </cofactor>
</comment>
<evidence type="ECO:0000256" key="10">
    <source>
        <dbReference type="ARBA" id="ARBA00023002"/>
    </source>
</evidence>
<dbReference type="InterPro" id="IPR002401">
    <property type="entry name" value="Cyt_P450_E_grp-I"/>
</dbReference>
<dbReference type="PRINTS" id="PR00385">
    <property type="entry name" value="P450"/>
</dbReference>
<keyword evidence="12" id="KW-0503">Monooxygenase</keyword>
<feature type="transmembrane region" description="Helical" evidence="14">
    <location>
        <begin position="554"/>
        <end position="573"/>
    </location>
</feature>
<evidence type="ECO:0000256" key="11">
    <source>
        <dbReference type="ARBA" id="ARBA00023004"/>
    </source>
</evidence>
<keyword evidence="11" id="KW-0408">Iron</keyword>
<dbReference type="GO" id="GO:0020037">
    <property type="term" value="F:heme binding"/>
    <property type="evidence" value="ECO:0007669"/>
    <property type="project" value="InterPro"/>
</dbReference>
<comment type="function">
    <text evidence="2">May be involved in the metabolism of insect hormones and in the breakdown of synthetic insecticides.</text>
</comment>
<evidence type="ECO:0000256" key="12">
    <source>
        <dbReference type="ARBA" id="ARBA00023033"/>
    </source>
</evidence>
<evidence type="ECO:0000256" key="2">
    <source>
        <dbReference type="ARBA" id="ARBA00003690"/>
    </source>
</evidence>
<dbReference type="GeneID" id="119639404"/>
<comment type="subcellular location">
    <subcellularLocation>
        <location evidence="4">Endoplasmic reticulum membrane</location>
        <topology evidence="4">Peripheral membrane protein</topology>
    </subcellularLocation>
    <subcellularLocation>
        <location evidence="3">Microsome membrane</location>
        <topology evidence="3">Peripheral membrane protein</topology>
    </subcellularLocation>
</comment>
<dbReference type="PANTHER" id="PTHR24292">
    <property type="entry name" value="CYTOCHROME P450"/>
    <property type="match status" value="1"/>
</dbReference>
<dbReference type="PANTHER" id="PTHR24292:SF84">
    <property type="entry name" value="CYTOCHROME P450 28A5-RELATED"/>
    <property type="match status" value="1"/>
</dbReference>
<dbReference type="PROSITE" id="PS00086">
    <property type="entry name" value="CYTOCHROME_P450"/>
    <property type="match status" value="1"/>
</dbReference>
<evidence type="ECO:0000256" key="6">
    <source>
        <dbReference type="ARBA" id="ARBA00022617"/>
    </source>
</evidence>
<dbReference type="AlphaFoldDB" id="A0A9C5Z2G5"/>
<evidence type="ECO:0000256" key="14">
    <source>
        <dbReference type="SAM" id="Phobius"/>
    </source>
</evidence>
<keyword evidence="14" id="KW-1133">Transmembrane helix</keyword>
<evidence type="ECO:0000256" key="5">
    <source>
        <dbReference type="ARBA" id="ARBA00010617"/>
    </source>
</evidence>
<dbReference type="InterPro" id="IPR050476">
    <property type="entry name" value="Insect_CytP450_Detox"/>
</dbReference>
<evidence type="ECO:0000313" key="15">
    <source>
        <dbReference type="Proteomes" id="UP000092443"/>
    </source>
</evidence>
<dbReference type="SUPFAM" id="SSF48264">
    <property type="entry name" value="Cytochrome P450"/>
    <property type="match status" value="2"/>
</dbReference>
<name>A0A9C5Z2G5_9MUSC</name>
<keyword evidence="6" id="KW-0349">Heme</keyword>
<organism evidence="15 16">
    <name type="scientific">Glossina fuscipes</name>
    <dbReference type="NCBI Taxonomy" id="7396"/>
    <lineage>
        <taxon>Eukaryota</taxon>
        <taxon>Metazoa</taxon>
        <taxon>Ecdysozoa</taxon>
        <taxon>Arthropoda</taxon>
        <taxon>Hexapoda</taxon>
        <taxon>Insecta</taxon>
        <taxon>Pterygota</taxon>
        <taxon>Neoptera</taxon>
        <taxon>Endopterygota</taxon>
        <taxon>Diptera</taxon>
        <taxon>Brachycera</taxon>
        <taxon>Muscomorpha</taxon>
        <taxon>Hippoboscoidea</taxon>
        <taxon>Glossinidae</taxon>
        <taxon>Glossina</taxon>
    </lineage>
</organism>
<keyword evidence="10" id="KW-0560">Oxidoreductase</keyword>
<gene>
    <name evidence="16" type="primary">LOC119639404</name>
</gene>
<keyword evidence="9" id="KW-0492">Microsome</keyword>
<comment type="similarity">
    <text evidence="5">Belongs to the cytochrome P450 family.</text>
</comment>
<dbReference type="GO" id="GO:0005506">
    <property type="term" value="F:iron ion binding"/>
    <property type="evidence" value="ECO:0007669"/>
    <property type="project" value="InterPro"/>
</dbReference>
<dbReference type="Pfam" id="PF00067">
    <property type="entry name" value="p450"/>
    <property type="match status" value="2"/>
</dbReference>
<proteinExistence type="inferred from homology"/>
<reference evidence="16" key="1">
    <citation type="submission" date="2025-08" db="UniProtKB">
        <authorList>
            <consortium name="RefSeq"/>
        </authorList>
    </citation>
    <scope>IDENTIFICATION</scope>
    <source>
        <tissue evidence="16">Whole body pupa</tissue>
    </source>
</reference>
<evidence type="ECO:0000313" key="16">
    <source>
        <dbReference type="RefSeq" id="XP_037892716.1"/>
    </source>
</evidence>
<protein>
    <submittedName>
        <fullName evidence="16">Uncharacterized protein LOC119639404</fullName>
    </submittedName>
</protein>
<dbReference type="InterPro" id="IPR036396">
    <property type="entry name" value="Cyt_P450_sf"/>
</dbReference>
<dbReference type="GO" id="GO:0005789">
    <property type="term" value="C:endoplasmic reticulum membrane"/>
    <property type="evidence" value="ECO:0007669"/>
    <property type="project" value="UniProtKB-SubCell"/>
</dbReference>
<evidence type="ECO:0000256" key="9">
    <source>
        <dbReference type="ARBA" id="ARBA00022848"/>
    </source>
</evidence>
<dbReference type="RefSeq" id="XP_037892716.1">
    <property type="nucleotide sequence ID" value="XM_038036788.1"/>
</dbReference>
<evidence type="ECO:0000256" key="7">
    <source>
        <dbReference type="ARBA" id="ARBA00022723"/>
    </source>
</evidence>
<evidence type="ECO:0000256" key="3">
    <source>
        <dbReference type="ARBA" id="ARBA00004174"/>
    </source>
</evidence>
<keyword evidence="13 14" id="KW-0472">Membrane</keyword>
<dbReference type="Gene3D" id="1.10.630.10">
    <property type="entry name" value="Cytochrome P450"/>
    <property type="match status" value="2"/>
</dbReference>
<dbReference type="InterPro" id="IPR001128">
    <property type="entry name" value="Cyt_P450"/>
</dbReference>
<keyword evidence="14" id="KW-0812">Transmembrane</keyword>
<dbReference type="KEGG" id="gfs:119639404"/>
<dbReference type="Proteomes" id="UP000092443">
    <property type="component" value="Unplaced"/>
</dbReference>
<keyword evidence="7" id="KW-0479">Metal-binding</keyword>
<evidence type="ECO:0000256" key="13">
    <source>
        <dbReference type="ARBA" id="ARBA00023136"/>
    </source>
</evidence>